<evidence type="ECO:0000313" key="1">
    <source>
        <dbReference type="EMBL" id="SDW00998.1"/>
    </source>
</evidence>
<gene>
    <name evidence="1" type="ORF">SAMN05421882_1001188</name>
</gene>
<dbReference type="Proteomes" id="UP000183454">
    <property type="component" value="Unassembled WGS sequence"/>
</dbReference>
<organism evidence="1 2">
    <name type="scientific">Nitrosomonas communis</name>
    <dbReference type="NCBI Taxonomy" id="44574"/>
    <lineage>
        <taxon>Bacteria</taxon>
        <taxon>Pseudomonadati</taxon>
        <taxon>Pseudomonadota</taxon>
        <taxon>Betaproteobacteria</taxon>
        <taxon>Nitrosomonadales</taxon>
        <taxon>Nitrosomonadaceae</taxon>
        <taxon>Nitrosomonas</taxon>
    </lineage>
</organism>
<protein>
    <submittedName>
        <fullName evidence="1">Uncharacterized protein</fullName>
    </submittedName>
</protein>
<dbReference type="AlphaFoldDB" id="A0A1H2Q2F9"/>
<name>A0A1H2Q2F9_9PROT</name>
<sequence length="132" mass="14999">MIKSTNSATQLSIENRPVDYFSSVHSLRPILHMLNTPSSTVCANREPNSQSFLYLKLANYSMLEAMARRMGISLNEMTNEVVTIGIAYILSHLKKNSKKEINELAEKVVQEVELENLLWEEKMPNELNDTVA</sequence>
<reference evidence="1 2" key="1">
    <citation type="submission" date="2016-10" db="EMBL/GenBank/DDBJ databases">
        <authorList>
            <person name="de Groot N.N."/>
        </authorList>
    </citation>
    <scope>NUCLEOTIDE SEQUENCE [LARGE SCALE GENOMIC DNA]</scope>
    <source>
        <strain evidence="1 2">Nm110</strain>
    </source>
</reference>
<accession>A0A1H2Q2F9</accession>
<dbReference type="EMBL" id="FNNH01000001">
    <property type="protein sequence ID" value="SDW00998.1"/>
    <property type="molecule type" value="Genomic_DNA"/>
</dbReference>
<evidence type="ECO:0000313" key="2">
    <source>
        <dbReference type="Proteomes" id="UP000183454"/>
    </source>
</evidence>
<proteinExistence type="predicted"/>
<dbReference type="RefSeq" id="WP_139297452.1">
    <property type="nucleotide sequence ID" value="NZ_FNNH01000001.1"/>
</dbReference>